<dbReference type="SUPFAM" id="SSF50475">
    <property type="entry name" value="FMN-binding split barrel"/>
    <property type="match status" value="1"/>
</dbReference>
<comment type="similarity">
    <text evidence="2">Belongs to the non-flavoprotein flavin reductase family. HpaC subfamily.</text>
</comment>
<proteinExistence type="inferred from homology"/>
<dbReference type="InterPro" id="IPR050268">
    <property type="entry name" value="NADH-dep_flavin_reductase"/>
</dbReference>
<reference evidence="9" key="1">
    <citation type="submission" date="2021-02" db="EMBL/GenBank/DDBJ databases">
        <authorList>
            <person name="Vanwijnsberghe S."/>
        </authorList>
    </citation>
    <scope>NUCLEOTIDE SEQUENCE</scope>
    <source>
        <strain evidence="9">R-70211</strain>
    </source>
</reference>
<name>A0A9N8MSM2_9BURK</name>
<comment type="caution">
    <text evidence="9">The sequence shown here is derived from an EMBL/GenBank/DDBJ whole genome shotgun (WGS) entry which is preliminary data.</text>
</comment>
<evidence type="ECO:0000313" key="9">
    <source>
        <dbReference type="EMBL" id="CAE6895772.1"/>
    </source>
</evidence>
<keyword evidence="4" id="KW-0285">Flavoprotein</keyword>
<keyword evidence="10" id="KW-1185">Reference proteome</keyword>
<evidence type="ECO:0000256" key="5">
    <source>
        <dbReference type="ARBA" id="ARBA00022797"/>
    </source>
</evidence>
<keyword evidence="6 9" id="KW-0560">Oxidoreductase</keyword>
<dbReference type="PANTHER" id="PTHR30466:SF1">
    <property type="entry name" value="FMN REDUCTASE (NADH) RUTF"/>
    <property type="match status" value="1"/>
</dbReference>
<protein>
    <recommendedName>
        <fullName evidence="3">4-hydroxyphenylacetate 3-monooxygenase reductase component</fullName>
    </recommendedName>
</protein>
<sequence>MHMMPPMQSALHHHEAENVTIEDTRKRFRDAMACLPAAVNVITTDGPDGRCGITASAVCSVTDAPPTMLVCINQASYVHDVLHRNRNVCINVLAAEYQDLARDFAGMTAGSMDERFGRHAWASGQASVPVLSDAIASLEGEIVDIKTVGSHSVMFAQIRHITLRSDGDGLIYFGRQFHRLTRPAAVTPSAHAHTGR</sequence>
<dbReference type="InterPro" id="IPR012349">
    <property type="entry name" value="Split_barrel_FMN-bd"/>
</dbReference>
<dbReference type="GO" id="GO:0042537">
    <property type="term" value="P:benzene-containing compound metabolic process"/>
    <property type="evidence" value="ECO:0007669"/>
    <property type="project" value="InterPro"/>
</dbReference>
<dbReference type="Gene3D" id="2.30.110.10">
    <property type="entry name" value="Electron Transport, Fmn-binding Protein, Chain A"/>
    <property type="match status" value="1"/>
</dbReference>
<evidence type="ECO:0000256" key="2">
    <source>
        <dbReference type="ARBA" id="ARBA00006032"/>
    </source>
</evidence>
<evidence type="ECO:0000256" key="3">
    <source>
        <dbReference type="ARBA" id="ARBA00015398"/>
    </source>
</evidence>
<evidence type="ECO:0000256" key="7">
    <source>
        <dbReference type="ARBA" id="ARBA00023027"/>
    </source>
</evidence>
<dbReference type="InterPro" id="IPR011982">
    <property type="entry name" value="HPA_mOase_red"/>
</dbReference>
<dbReference type="PANTHER" id="PTHR30466">
    <property type="entry name" value="FLAVIN REDUCTASE"/>
    <property type="match status" value="1"/>
</dbReference>
<evidence type="ECO:0000256" key="6">
    <source>
        <dbReference type="ARBA" id="ARBA00023002"/>
    </source>
</evidence>
<dbReference type="Proteomes" id="UP000675121">
    <property type="component" value="Unassembled WGS sequence"/>
</dbReference>
<keyword evidence="7" id="KW-0520">NAD</keyword>
<dbReference type="SMART" id="SM00903">
    <property type="entry name" value="Flavin_Reduct"/>
    <property type="match status" value="1"/>
</dbReference>
<dbReference type="GO" id="GO:0016651">
    <property type="term" value="F:oxidoreductase activity, acting on NAD(P)H"/>
    <property type="evidence" value="ECO:0007669"/>
    <property type="project" value="InterPro"/>
</dbReference>
<organism evidence="9 10">
    <name type="scientific">Paraburkholderia domus</name>
    <dbReference type="NCBI Taxonomy" id="2793075"/>
    <lineage>
        <taxon>Bacteria</taxon>
        <taxon>Pseudomonadati</taxon>
        <taxon>Pseudomonadota</taxon>
        <taxon>Betaproteobacteria</taxon>
        <taxon>Burkholderiales</taxon>
        <taxon>Burkholderiaceae</taxon>
        <taxon>Paraburkholderia</taxon>
    </lineage>
</organism>
<evidence type="ECO:0000313" key="10">
    <source>
        <dbReference type="Proteomes" id="UP000675121"/>
    </source>
</evidence>
<accession>A0A9N8MSM2</accession>
<comment type="pathway">
    <text evidence="1">Aromatic compound metabolism; 4-hydroxyphenylacetate degradation; pyruvate and succinate semialdehyde from 4-hydroxyphenylacetate: step 1/7.</text>
</comment>
<keyword evidence="5" id="KW-0058">Aromatic hydrocarbons catabolism</keyword>
<dbReference type="GO" id="GO:0051287">
    <property type="term" value="F:NAD binding"/>
    <property type="evidence" value="ECO:0007669"/>
    <property type="project" value="InterPro"/>
</dbReference>
<evidence type="ECO:0000256" key="4">
    <source>
        <dbReference type="ARBA" id="ARBA00022630"/>
    </source>
</evidence>
<dbReference type="Pfam" id="PF01613">
    <property type="entry name" value="Flavin_Reduct"/>
    <property type="match status" value="1"/>
</dbReference>
<dbReference type="InterPro" id="IPR002563">
    <property type="entry name" value="Flavin_Rdtase-like_dom"/>
</dbReference>
<feature type="domain" description="Flavin reductase like" evidence="8">
    <location>
        <begin position="32"/>
        <end position="179"/>
    </location>
</feature>
<dbReference type="AlphaFoldDB" id="A0A9N8MSM2"/>
<evidence type="ECO:0000256" key="1">
    <source>
        <dbReference type="ARBA" id="ARBA00005112"/>
    </source>
</evidence>
<dbReference type="GO" id="GO:0006208">
    <property type="term" value="P:pyrimidine nucleobase catabolic process"/>
    <property type="evidence" value="ECO:0007669"/>
    <property type="project" value="TreeGrafter"/>
</dbReference>
<gene>
    <name evidence="9" type="primary">hpaC_3</name>
    <name evidence="9" type="ORF">R70211_02998</name>
</gene>
<dbReference type="EMBL" id="CAJNAS010000007">
    <property type="protein sequence ID" value="CAE6895772.1"/>
    <property type="molecule type" value="Genomic_DNA"/>
</dbReference>
<evidence type="ECO:0000259" key="8">
    <source>
        <dbReference type="SMART" id="SM00903"/>
    </source>
</evidence>
<dbReference type="NCBIfam" id="TIGR02296">
    <property type="entry name" value="HpaC"/>
    <property type="match status" value="1"/>
</dbReference>
<dbReference type="GO" id="GO:0010181">
    <property type="term" value="F:FMN binding"/>
    <property type="evidence" value="ECO:0007669"/>
    <property type="project" value="InterPro"/>
</dbReference>
<dbReference type="GO" id="GO:0042602">
    <property type="term" value="F:riboflavin reductase (NADPH) activity"/>
    <property type="evidence" value="ECO:0007669"/>
    <property type="project" value="TreeGrafter"/>
</dbReference>